<reference evidence="4 5" key="1">
    <citation type="submission" date="2024-07" db="EMBL/GenBank/DDBJ databases">
        <title>Section-level genome sequencing and comparative genomics of Aspergillus sections Usti and Cavernicolus.</title>
        <authorList>
            <consortium name="Lawrence Berkeley National Laboratory"/>
            <person name="Nybo J.L."/>
            <person name="Vesth T.C."/>
            <person name="Theobald S."/>
            <person name="Frisvad J.C."/>
            <person name="Larsen T.O."/>
            <person name="Kjaerboelling I."/>
            <person name="Rothschild-Mancinelli K."/>
            <person name="Lyhne E.K."/>
            <person name="Kogle M.E."/>
            <person name="Barry K."/>
            <person name="Clum A."/>
            <person name="Na H."/>
            <person name="Ledsgaard L."/>
            <person name="Lin J."/>
            <person name="Lipzen A."/>
            <person name="Kuo A."/>
            <person name="Riley R."/>
            <person name="Mondo S."/>
            <person name="LaButti K."/>
            <person name="Haridas S."/>
            <person name="Pangalinan J."/>
            <person name="Salamov A.A."/>
            <person name="Simmons B.A."/>
            <person name="Magnuson J.K."/>
            <person name="Chen J."/>
            <person name="Drula E."/>
            <person name="Henrissat B."/>
            <person name="Wiebenga A."/>
            <person name="Lubbers R.J."/>
            <person name="Gomes A.C."/>
            <person name="Makela M.R."/>
            <person name="Stajich J."/>
            <person name="Grigoriev I.V."/>
            <person name="Mortensen U.H."/>
            <person name="De vries R.P."/>
            <person name="Baker S.E."/>
            <person name="Andersen M.R."/>
        </authorList>
    </citation>
    <scope>NUCLEOTIDE SEQUENCE [LARGE SCALE GENOMIC DNA]</scope>
    <source>
        <strain evidence="4 5">CBS 600.67</strain>
    </source>
</reference>
<gene>
    <name evidence="4" type="ORF">BDW59DRAFT_181824</name>
</gene>
<dbReference type="InterPro" id="IPR022237">
    <property type="entry name" value="PsiD-like"/>
</dbReference>
<evidence type="ECO:0000313" key="4">
    <source>
        <dbReference type="EMBL" id="KAL2819010.1"/>
    </source>
</evidence>
<sequence length="434" mass="48844">MAPQKTHNDLPRDYAATYQIETIIADMEEQLNGCTMDPAVTAMKELLESNRSLNNLCLSMFAEAKELVRAKRAHPAYLAIDNIPILMRLLDYILTRSPQWEDIDFFDHLGGLPLNLVLMVLMETHSGLQLFKQANVNQHLKRILGRWALFLESPKSVYALNPRDGWLSYSAIAKLEDVANSPTRARRKFTDIYDCPDPKNPETLGFASWDAFFSRKLKPGVRPTPAPELLLGLECQGSAILNACESRPWQMARHSLRCGEIILKGELYSVYSMLGYDPLSEHFVKGTVYQAYLSALSYHRWHSPVSGVIRKILHIDGSYFSQLPMSDILSMEKSQSYLATVATRAVVFIDATDLRVGLICFVGVGMGEVSSCKVSVKEGDYVEAGDEIGSFHYGGSTHCLLFREGLNVQFERCVEDKQRVHNIPVRSLLARCFP</sequence>
<proteinExistence type="predicted"/>
<dbReference type="InterPro" id="IPR003817">
    <property type="entry name" value="PS_Dcarbxylase"/>
</dbReference>
<organism evidence="4 5">
    <name type="scientific">Aspergillus cavernicola</name>
    <dbReference type="NCBI Taxonomy" id="176166"/>
    <lineage>
        <taxon>Eukaryota</taxon>
        <taxon>Fungi</taxon>
        <taxon>Dikarya</taxon>
        <taxon>Ascomycota</taxon>
        <taxon>Pezizomycotina</taxon>
        <taxon>Eurotiomycetes</taxon>
        <taxon>Eurotiomycetidae</taxon>
        <taxon>Eurotiales</taxon>
        <taxon>Aspergillaceae</taxon>
        <taxon>Aspergillus</taxon>
        <taxon>Aspergillus subgen. Nidulantes</taxon>
    </lineage>
</organism>
<dbReference type="Pfam" id="PF02666">
    <property type="entry name" value="PS_Dcarbxylase"/>
    <property type="match status" value="1"/>
</dbReference>
<evidence type="ECO:0000256" key="2">
    <source>
        <dbReference type="ARBA" id="ARBA00023239"/>
    </source>
</evidence>
<comment type="caution">
    <text evidence="4">The sequence shown here is derived from an EMBL/GenBank/DDBJ whole genome shotgun (WGS) entry which is preliminary data.</text>
</comment>
<protein>
    <submittedName>
        <fullName evidence="4">Phosphatidylserine decarboxylase</fullName>
    </submittedName>
</protein>
<dbReference type="Pfam" id="PF12588">
    <property type="entry name" value="PSDC"/>
    <property type="match status" value="1"/>
</dbReference>
<dbReference type="Proteomes" id="UP001610335">
    <property type="component" value="Unassembled WGS sequence"/>
</dbReference>
<keyword evidence="1" id="KW-0210">Decarboxylase</keyword>
<dbReference type="PANTHER" id="PTHR10067:SF9">
    <property type="entry name" value="PHOSPHATIDYLSERINE DECARBOXYLASE FAMILY PROTEIN (AFU_ORTHOLOGUE AFUA_7G01730)"/>
    <property type="match status" value="1"/>
</dbReference>
<evidence type="ECO:0000313" key="5">
    <source>
        <dbReference type="Proteomes" id="UP001610335"/>
    </source>
</evidence>
<name>A0ABR4HU63_9EURO</name>
<keyword evidence="5" id="KW-1185">Reference proteome</keyword>
<evidence type="ECO:0000256" key="1">
    <source>
        <dbReference type="ARBA" id="ARBA00022793"/>
    </source>
</evidence>
<dbReference type="EMBL" id="JBFXLS010000080">
    <property type="protein sequence ID" value="KAL2819010.1"/>
    <property type="molecule type" value="Genomic_DNA"/>
</dbReference>
<keyword evidence="2" id="KW-0456">Lyase</keyword>
<feature type="domain" description="L-tryptophan decarboxylase PsiD-like" evidence="3">
    <location>
        <begin position="38"/>
        <end position="174"/>
    </location>
</feature>
<accession>A0ABR4HU63</accession>
<dbReference type="PANTHER" id="PTHR10067">
    <property type="entry name" value="PHOSPHATIDYLSERINE DECARBOXYLASE"/>
    <property type="match status" value="1"/>
</dbReference>
<evidence type="ECO:0000259" key="3">
    <source>
        <dbReference type="Pfam" id="PF12588"/>
    </source>
</evidence>